<dbReference type="Pfam" id="PF01627">
    <property type="entry name" value="Hpt"/>
    <property type="match status" value="1"/>
</dbReference>
<evidence type="ECO:0000256" key="1">
    <source>
        <dbReference type="ARBA" id="ARBA00023012"/>
    </source>
</evidence>
<feature type="domain" description="HPt" evidence="3">
    <location>
        <begin position="22"/>
        <end position="117"/>
    </location>
</feature>
<dbReference type="OrthoDB" id="6227564at2"/>
<evidence type="ECO:0000313" key="5">
    <source>
        <dbReference type="Proteomes" id="UP000202259"/>
    </source>
</evidence>
<evidence type="ECO:0000313" key="4">
    <source>
        <dbReference type="EMBL" id="ASP47469.1"/>
    </source>
</evidence>
<dbReference type="KEGG" id="cber:B5D82_06685"/>
<accession>A0A222G6I4</accession>
<dbReference type="InterPro" id="IPR036641">
    <property type="entry name" value="HPT_dom_sf"/>
</dbReference>
<keyword evidence="2" id="KW-0597">Phosphoprotein</keyword>
<sequence length="117" mass="13279">MALTQHHHIDLTLINGYLEALDIVVIQQMLDLYIQQSELNLTAINSAVVNADQKTWQEQCHKMKGSAASAGLSQVHQKLILLEKSTEDSEIKAQHLHELRLLNQQAVAAFQQWLKEQ</sequence>
<dbReference type="Gene3D" id="1.20.120.160">
    <property type="entry name" value="HPT domain"/>
    <property type="match status" value="1"/>
</dbReference>
<reference evidence="4 5" key="1">
    <citation type="submission" date="2017-08" db="EMBL/GenBank/DDBJ databases">
        <title>Complete genome of Colwellia sp. NB097-1, a psychrophile bacterium ioslated from Bering Sea.</title>
        <authorList>
            <person name="Chen X."/>
        </authorList>
    </citation>
    <scope>NUCLEOTIDE SEQUENCE [LARGE SCALE GENOMIC DNA]</scope>
    <source>
        <strain evidence="4 5">NB097-1</strain>
    </source>
</reference>
<dbReference type="InterPro" id="IPR008207">
    <property type="entry name" value="Sig_transdc_His_kin_Hpt_dom"/>
</dbReference>
<name>A0A222G6I4_9GAMM</name>
<feature type="modified residue" description="Phosphohistidine" evidence="2">
    <location>
        <position position="61"/>
    </location>
</feature>
<proteinExistence type="predicted"/>
<evidence type="ECO:0000259" key="3">
    <source>
        <dbReference type="PROSITE" id="PS50894"/>
    </source>
</evidence>
<dbReference type="SUPFAM" id="SSF47226">
    <property type="entry name" value="Histidine-containing phosphotransfer domain, HPT domain"/>
    <property type="match status" value="1"/>
</dbReference>
<protein>
    <recommendedName>
        <fullName evidence="3">HPt domain-containing protein</fullName>
    </recommendedName>
</protein>
<keyword evidence="5" id="KW-1185">Reference proteome</keyword>
<organism evidence="4 5">
    <name type="scientific">Cognaticolwellia beringensis</name>
    <dbReference type="NCBI Taxonomy" id="1967665"/>
    <lineage>
        <taxon>Bacteria</taxon>
        <taxon>Pseudomonadati</taxon>
        <taxon>Pseudomonadota</taxon>
        <taxon>Gammaproteobacteria</taxon>
        <taxon>Alteromonadales</taxon>
        <taxon>Colwelliaceae</taxon>
        <taxon>Cognaticolwellia</taxon>
    </lineage>
</organism>
<dbReference type="AlphaFoldDB" id="A0A222G6I4"/>
<dbReference type="EMBL" id="CP020465">
    <property type="protein sequence ID" value="ASP47469.1"/>
    <property type="molecule type" value="Genomic_DNA"/>
</dbReference>
<dbReference type="RefSeq" id="WP_081150132.1">
    <property type="nucleotide sequence ID" value="NZ_CP020465.1"/>
</dbReference>
<gene>
    <name evidence="4" type="ORF">B5D82_06685</name>
</gene>
<evidence type="ECO:0000256" key="2">
    <source>
        <dbReference type="PROSITE-ProRule" id="PRU00110"/>
    </source>
</evidence>
<keyword evidence="1" id="KW-0902">Two-component regulatory system</keyword>
<dbReference type="GO" id="GO:0000160">
    <property type="term" value="P:phosphorelay signal transduction system"/>
    <property type="evidence" value="ECO:0007669"/>
    <property type="project" value="UniProtKB-KW"/>
</dbReference>
<dbReference type="GO" id="GO:0004672">
    <property type="term" value="F:protein kinase activity"/>
    <property type="evidence" value="ECO:0007669"/>
    <property type="project" value="UniProtKB-ARBA"/>
</dbReference>
<dbReference type="Proteomes" id="UP000202259">
    <property type="component" value="Chromosome"/>
</dbReference>
<dbReference type="PROSITE" id="PS50894">
    <property type="entry name" value="HPT"/>
    <property type="match status" value="1"/>
</dbReference>